<dbReference type="AlphaFoldDB" id="A0A2M9A7A2"/>
<dbReference type="NCBIfam" id="TIGR02147">
    <property type="entry name" value="Fsuc_second"/>
    <property type="match status" value="1"/>
</dbReference>
<feature type="domain" description="DUF4423" evidence="1">
    <location>
        <begin position="112"/>
        <end position="269"/>
    </location>
</feature>
<organism evidence="2 3">
    <name type="scientific">Hallerella succinigenes</name>
    <dbReference type="NCBI Taxonomy" id="1896222"/>
    <lineage>
        <taxon>Bacteria</taxon>
        <taxon>Pseudomonadati</taxon>
        <taxon>Fibrobacterota</taxon>
        <taxon>Fibrobacteria</taxon>
        <taxon>Fibrobacterales</taxon>
        <taxon>Fibrobacteraceae</taxon>
        <taxon>Hallerella</taxon>
    </lineage>
</organism>
<gene>
    <name evidence="2" type="ORF">BGX16_1584</name>
</gene>
<comment type="caution">
    <text evidence="2">The sequence shown here is derived from an EMBL/GenBank/DDBJ whole genome shotgun (WGS) entry which is preliminary data.</text>
</comment>
<sequence>MAPITEYMDYRKYIRDFYAERKALSGFSWGAFAKLAGFSSPVFLQYVCEGKKNLSETSALQVANAMNLSNVESEFFKRLVSFGSVNDIDSKKKTLEAFLRFSEESHVKNAIADEYGLFKSWKNLLVRELAQAMPNASAKRISLASRRRISTGEVKKILDFLERAGYLEKENGNFRQTERSLKMGKAMSPVKRMIAHDLQIQMAELAVDALKNESTEGRDITGLTIGITRENYGRIVRELAECRRRIVAIATEAERTDEVYRLNMQFFPLTNIGAKRGSD</sequence>
<dbReference type="RefSeq" id="WP_100425554.1">
    <property type="nucleotide sequence ID" value="NZ_JAXFBG010000028.1"/>
</dbReference>
<dbReference type="EMBL" id="PGEX01000001">
    <property type="protein sequence ID" value="PJJ41600.1"/>
    <property type="molecule type" value="Genomic_DNA"/>
</dbReference>
<evidence type="ECO:0000259" key="1">
    <source>
        <dbReference type="Pfam" id="PF14394"/>
    </source>
</evidence>
<accession>A0A2M9A7A2</accession>
<dbReference type="Proteomes" id="UP000231134">
    <property type="component" value="Unassembled WGS sequence"/>
</dbReference>
<dbReference type="InterPro" id="IPR011873">
    <property type="entry name" value="CHP02147"/>
</dbReference>
<evidence type="ECO:0000313" key="2">
    <source>
        <dbReference type="EMBL" id="PJJ41600.1"/>
    </source>
</evidence>
<reference evidence="2 3" key="1">
    <citation type="submission" date="2017-11" db="EMBL/GenBank/DDBJ databases">
        <title>Animal gut microbial communities from fecal samples from Wisconsin, USA.</title>
        <authorList>
            <person name="Neumann A."/>
        </authorList>
    </citation>
    <scope>NUCLEOTIDE SEQUENCE [LARGE SCALE GENOMIC DNA]</scope>
    <source>
        <strain evidence="2 3">UWS3</strain>
    </source>
</reference>
<protein>
    <submittedName>
        <fullName evidence="2">Uncharacterized protein (TIGR02147 family)</fullName>
    </submittedName>
</protein>
<keyword evidence="3" id="KW-1185">Reference proteome</keyword>
<name>A0A2M9A7A2_9BACT</name>
<dbReference type="OrthoDB" id="9772969at2"/>
<evidence type="ECO:0000313" key="3">
    <source>
        <dbReference type="Proteomes" id="UP000231134"/>
    </source>
</evidence>
<dbReference type="InterPro" id="IPR025537">
    <property type="entry name" value="DUF4423"/>
</dbReference>
<proteinExistence type="predicted"/>
<dbReference type="Pfam" id="PF14394">
    <property type="entry name" value="DUF4423"/>
    <property type="match status" value="1"/>
</dbReference>